<reference evidence="3" key="1">
    <citation type="journal article" date="2019" name="Int. J. Syst. Evol. Microbiol.">
        <title>The Global Catalogue of Microorganisms (GCM) 10K type strain sequencing project: providing services to taxonomists for standard genome sequencing and annotation.</title>
        <authorList>
            <consortium name="The Broad Institute Genomics Platform"/>
            <consortium name="The Broad Institute Genome Sequencing Center for Infectious Disease"/>
            <person name="Wu L."/>
            <person name="Ma J."/>
        </authorList>
    </citation>
    <scope>NUCLEOTIDE SEQUENCE [LARGE SCALE GENOMIC DNA]</scope>
    <source>
        <strain evidence="3">NBRC 108725</strain>
    </source>
</reference>
<feature type="transmembrane region" description="Helical" evidence="1">
    <location>
        <begin position="682"/>
        <end position="698"/>
    </location>
</feature>
<feature type="transmembrane region" description="Helical" evidence="1">
    <location>
        <begin position="775"/>
        <end position="795"/>
    </location>
</feature>
<evidence type="ECO:0000313" key="2">
    <source>
        <dbReference type="EMBL" id="BDZ47447.1"/>
    </source>
</evidence>
<feature type="transmembrane region" description="Helical" evidence="1">
    <location>
        <begin position="375"/>
        <end position="397"/>
    </location>
</feature>
<dbReference type="EMBL" id="AP027731">
    <property type="protein sequence ID" value="BDZ47447.1"/>
    <property type="molecule type" value="Genomic_DNA"/>
</dbReference>
<feature type="transmembrane region" description="Helical" evidence="1">
    <location>
        <begin position="311"/>
        <end position="334"/>
    </location>
</feature>
<dbReference type="NCBIfam" id="NF047321">
    <property type="entry name" value="SCO7613_CTERM"/>
    <property type="match status" value="1"/>
</dbReference>
<sequence>MALGQLLIPAVVLGVGGRGGAAAPDGLGLGLVPGDLGLAAMLGLLCFAAGLAVLYRGVPLPPPPVAALATSSPAAGALDDRAPASSGPAAPRALRIHPVHVVALTTTALAITTFAGWTALAFLPRAAIALALAVLISLAMVRAPSVARAPLAARLPALTAAHTLVLLAVLLSWLDAALTVPVGVAAVAALAAVSRTTPGAVRFLYVGVGYVYGLAILAVALSDAGVAIIPLLCLTTTAASVAALVVSLLEWPGVRSWYAVLAVTAVPFLFGIASVLTVRSGWTALSTAVTFALALALVVTRRRGLTRPLRAAAAALLVPTLAVVIVCLGAELLAGSASPVTLPLIAVVVACVLPSRNLIAAGLRRRGLPDGDVRASVLWVEISSLITAALAVVLALVRDAAGLGTTFLVLLILGLGAAATGLFARRRYGWWIAGASWTGALWCVWAIAGIAVVEPYLLPPALAAAVVGFVLTARRAPATGLYASGLACAVLPTAGILATVGSGDTAGADGAPWRAYGLLAAAVLLLALGAALRRRPDSSGLHLLTVPTLLGSIAASGGGAVQAVRYGLGLDALDVADDELVMLPVLALSIGSMLVAAAAASVLLSSPGRRALARLPRAAFWFGRPRWLYVPASLYLVAGPIAGIRPGWFPIWTLWTLALAVLVLMLVTVARARRGGTALPPVWFTFLLAWCTAVAGWSERELRVEAFSLPLGLALLGAGILAARGREAESAAAGPTRGPSLNAWPVGFTGSWRLFGPGIVVTILPSVLATGTDPLTQRAILVIALALAAILVGLLRRQAAPFFLGLVVLPIENIIVFVVQIGRSISAAPWWITLATAGAVLLVIAVGYERRSAQGGVAARLRDLA</sequence>
<evidence type="ECO:0000256" key="1">
    <source>
        <dbReference type="SAM" id="Phobius"/>
    </source>
</evidence>
<keyword evidence="3" id="KW-1185">Reference proteome</keyword>
<feature type="transmembrane region" description="Helical" evidence="1">
    <location>
        <begin position="480"/>
        <end position="501"/>
    </location>
</feature>
<keyword evidence="1" id="KW-0812">Transmembrane</keyword>
<gene>
    <name evidence="2" type="ORF">GCM10025866_33560</name>
</gene>
<feature type="transmembrane region" description="Helical" evidence="1">
    <location>
        <begin position="101"/>
        <end position="120"/>
    </location>
</feature>
<feature type="transmembrane region" description="Helical" evidence="1">
    <location>
        <begin position="203"/>
        <end position="221"/>
    </location>
</feature>
<feature type="transmembrane region" description="Helical" evidence="1">
    <location>
        <begin position="38"/>
        <end position="55"/>
    </location>
</feature>
<feature type="transmembrane region" description="Helical" evidence="1">
    <location>
        <begin position="580"/>
        <end position="606"/>
    </location>
</feature>
<feature type="transmembrane region" description="Helical" evidence="1">
    <location>
        <begin position="282"/>
        <end position="299"/>
    </location>
</feature>
<keyword evidence="1" id="KW-1133">Transmembrane helix</keyword>
<feature type="transmembrane region" description="Helical" evidence="1">
    <location>
        <begin position="403"/>
        <end position="423"/>
    </location>
</feature>
<feature type="transmembrane region" description="Helical" evidence="1">
    <location>
        <begin position="544"/>
        <end position="568"/>
    </location>
</feature>
<name>A0ABN6XU72_9MICO</name>
<protein>
    <submittedName>
        <fullName evidence="2">Uncharacterized protein</fullName>
    </submittedName>
</protein>
<evidence type="ECO:0000313" key="3">
    <source>
        <dbReference type="Proteomes" id="UP001321498"/>
    </source>
</evidence>
<organism evidence="2 3">
    <name type="scientific">Naasia aerilata</name>
    <dbReference type="NCBI Taxonomy" id="1162966"/>
    <lineage>
        <taxon>Bacteria</taxon>
        <taxon>Bacillati</taxon>
        <taxon>Actinomycetota</taxon>
        <taxon>Actinomycetes</taxon>
        <taxon>Micrococcales</taxon>
        <taxon>Microbacteriaceae</taxon>
        <taxon>Naasia</taxon>
    </lineage>
</organism>
<feature type="transmembrane region" description="Helical" evidence="1">
    <location>
        <begin position="744"/>
        <end position="769"/>
    </location>
</feature>
<keyword evidence="1" id="KW-0472">Membrane</keyword>
<feature type="transmembrane region" description="Helical" evidence="1">
    <location>
        <begin position="430"/>
        <end position="450"/>
    </location>
</feature>
<feature type="transmembrane region" description="Helical" evidence="1">
    <location>
        <begin position="802"/>
        <end position="822"/>
    </location>
</feature>
<dbReference type="InterPro" id="IPR058062">
    <property type="entry name" value="SCO7613_C"/>
</dbReference>
<feature type="transmembrane region" description="Helical" evidence="1">
    <location>
        <begin position="126"/>
        <end position="143"/>
    </location>
</feature>
<feature type="transmembrane region" description="Helical" evidence="1">
    <location>
        <begin position="627"/>
        <end position="645"/>
    </location>
</feature>
<feature type="transmembrane region" description="Helical" evidence="1">
    <location>
        <begin position="704"/>
        <end position="723"/>
    </location>
</feature>
<feature type="transmembrane region" description="Helical" evidence="1">
    <location>
        <begin position="340"/>
        <end position="363"/>
    </location>
</feature>
<proteinExistence type="predicted"/>
<feature type="transmembrane region" description="Helical" evidence="1">
    <location>
        <begin position="180"/>
        <end position="196"/>
    </location>
</feature>
<accession>A0ABN6XU72</accession>
<feature type="transmembrane region" description="Helical" evidence="1">
    <location>
        <begin position="256"/>
        <end position="276"/>
    </location>
</feature>
<feature type="transmembrane region" description="Helical" evidence="1">
    <location>
        <begin position="651"/>
        <end position="670"/>
    </location>
</feature>
<feature type="transmembrane region" description="Helical" evidence="1">
    <location>
        <begin position="513"/>
        <end position="532"/>
    </location>
</feature>
<dbReference type="Proteomes" id="UP001321498">
    <property type="component" value="Chromosome"/>
</dbReference>
<feature type="transmembrane region" description="Helical" evidence="1">
    <location>
        <begin position="456"/>
        <end position="473"/>
    </location>
</feature>
<feature type="transmembrane region" description="Helical" evidence="1">
    <location>
        <begin position="828"/>
        <end position="848"/>
    </location>
</feature>
<feature type="transmembrane region" description="Helical" evidence="1">
    <location>
        <begin position="227"/>
        <end position="249"/>
    </location>
</feature>
<feature type="transmembrane region" description="Helical" evidence="1">
    <location>
        <begin position="155"/>
        <end position="174"/>
    </location>
</feature>